<keyword evidence="5 11" id="KW-0479">Metal-binding</keyword>
<keyword evidence="11" id="KW-0256">Endoplasmic reticulum</keyword>
<dbReference type="GO" id="GO:0006511">
    <property type="term" value="P:ubiquitin-dependent protein catabolic process"/>
    <property type="evidence" value="ECO:0007669"/>
    <property type="project" value="UniProtKB-UniRule"/>
</dbReference>
<comment type="catalytic activity">
    <reaction evidence="1 11">
        <text>S-ubiquitinyl-[E2 ubiquitin-conjugating enzyme]-L-cysteine + [acceptor protein]-L-lysine = [E2 ubiquitin-conjugating enzyme]-L-cysteine + N(6)-ubiquitinyl-[acceptor protein]-L-lysine.</text>
        <dbReference type="EC" id="2.3.2.27"/>
    </reaction>
</comment>
<keyword evidence="7 11" id="KW-0833">Ubl conjugation pathway</keyword>
<comment type="subcellular location">
    <subcellularLocation>
        <location evidence="2">Endomembrane system</location>
    </subcellularLocation>
    <subcellularLocation>
        <location evidence="11">Endoplasmic reticulum membrane</location>
        <topology evidence="11">Single-pass type IV membrane protein</topology>
    </subcellularLocation>
</comment>
<evidence type="ECO:0000256" key="1">
    <source>
        <dbReference type="ARBA" id="ARBA00000900"/>
    </source>
</evidence>
<dbReference type="InterPro" id="IPR045103">
    <property type="entry name" value="RNF5/RNF185-like"/>
</dbReference>
<comment type="pathway">
    <text evidence="3 11">Protein modification; protein ubiquitination.</text>
</comment>
<dbReference type="GO" id="GO:0008270">
    <property type="term" value="F:zinc ion binding"/>
    <property type="evidence" value="ECO:0007669"/>
    <property type="project" value="UniProtKB-KW"/>
</dbReference>
<dbReference type="PANTHER" id="PTHR12313">
    <property type="entry name" value="E3 UBIQUITIN-PROTEIN LIGASE RNF5-RELATED"/>
    <property type="match status" value="1"/>
</dbReference>
<sequence length="261" mass="29045">MVMEHHFQEPAVENNLNQGEISLDKWKSLAADGPEDKSSSGLDCNICLDLVRDPVVTFCGHLYCWPCIYKWLHFQSEPSEEFKHHQPQCPVCKAELSEESVIPLYGRGLTTKPSEGKGGQLGIAIPQRPPSPKCGSRSLSAPPTPISRAVPQLQQFGYMQQPQFHHQYSSPRNSYMTAPPTFSLAGTGNPNAFHPMIGMLGEMVLAMMFGHQTAVYSYPSSYQLIGGTSPRIRRQVLQADKSLSRIINFLCCCMILCLLLF</sequence>
<evidence type="ECO:0000256" key="2">
    <source>
        <dbReference type="ARBA" id="ARBA00004308"/>
    </source>
</evidence>
<evidence type="ECO:0000256" key="9">
    <source>
        <dbReference type="ARBA" id="ARBA00023136"/>
    </source>
</evidence>
<dbReference type="PROSITE" id="PS00518">
    <property type="entry name" value="ZF_RING_1"/>
    <property type="match status" value="1"/>
</dbReference>
<reference evidence="13" key="1">
    <citation type="submission" date="2023-03" db="EMBL/GenBank/DDBJ databases">
        <authorList>
            <person name="Julca I."/>
        </authorList>
    </citation>
    <scope>NUCLEOTIDE SEQUENCE</scope>
</reference>
<evidence type="ECO:0000256" key="5">
    <source>
        <dbReference type="ARBA" id="ARBA00022723"/>
    </source>
</evidence>
<protein>
    <recommendedName>
        <fullName evidence="11">E3 ubiquitin-protein ligase RMA</fullName>
        <ecNumber evidence="11">2.3.2.27</ecNumber>
    </recommendedName>
    <alternativeName>
        <fullName evidence="11">Protein RING membrane-anchor</fullName>
    </alternativeName>
    <alternativeName>
        <fullName evidence="11">RING-type E3 ubiquitin transferase RMA</fullName>
    </alternativeName>
</protein>
<accession>A0AAV1C1G2</accession>
<dbReference type="EC" id="2.3.2.27" evidence="11"/>
<dbReference type="SMART" id="SM00184">
    <property type="entry name" value="RING"/>
    <property type="match status" value="1"/>
</dbReference>
<dbReference type="Proteomes" id="UP001161247">
    <property type="component" value="Chromosome 1"/>
</dbReference>
<dbReference type="EMBL" id="OX459118">
    <property type="protein sequence ID" value="CAI9089410.1"/>
    <property type="molecule type" value="Genomic_DNA"/>
</dbReference>
<evidence type="ECO:0000256" key="6">
    <source>
        <dbReference type="ARBA" id="ARBA00022771"/>
    </source>
</evidence>
<dbReference type="PROSITE" id="PS50089">
    <property type="entry name" value="ZF_RING_2"/>
    <property type="match status" value="1"/>
</dbReference>
<gene>
    <name evidence="13" type="ORF">OLC1_LOCUS1758</name>
</gene>
<dbReference type="InterPro" id="IPR013083">
    <property type="entry name" value="Znf_RING/FYVE/PHD"/>
</dbReference>
<dbReference type="InterPro" id="IPR017907">
    <property type="entry name" value="Znf_RING_CS"/>
</dbReference>
<dbReference type="InterPro" id="IPR001841">
    <property type="entry name" value="Znf_RING"/>
</dbReference>
<dbReference type="GO" id="GO:0061630">
    <property type="term" value="F:ubiquitin protein ligase activity"/>
    <property type="evidence" value="ECO:0007669"/>
    <property type="project" value="UniProtKB-UniRule"/>
</dbReference>
<evidence type="ECO:0000313" key="13">
    <source>
        <dbReference type="EMBL" id="CAI9089410.1"/>
    </source>
</evidence>
<keyword evidence="4 11" id="KW-0808">Transferase</keyword>
<evidence type="ECO:0000256" key="4">
    <source>
        <dbReference type="ARBA" id="ARBA00022679"/>
    </source>
</evidence>
<comment type="function">
    <text evidence="11">E3 ubiquitin-protein ligase.</text>
</comment>
<dbReference type="Pfam" id="PF00097">
    <property type="entry name" value="zf-C3HC4"/>
    <property type="match status" value="1"/>
</dbReference>
<name>A0AAV1C1G2_OLDCO</name>
<evidence type="ECO:0000256" key="3">
    <source>
        <dbReference type="ARBA" id="ARBA00004906"/>
    </source>
</evidence>
<dbReference type="SUPFAM" id="SSF57850">
    <property type="entry name" value="RING/U-box"/>
    <property type="match status" value="1"/>
</dbReference>
<feature type="domain" description="RING-type" evidence="12">
    <location>
        <begin position="44"/>
        <end position="93"/>
    </location>
</feature>
<keyword evidence="9" id="KW-0472">Membrane</keyword>
<dbReference type="CDD" id="cd16745">
    <property type="entry name" value="RING-HC_AtRMA-like"/>
    <property type="match status" value="1"/>
</dbReference>
<proteinExistence type="predicted"/>
<keyword evidence="6 10" id="KW-0863">Zinc-finger</keyword>
<comment type="domain">
    <text evidence="11">The RING-type zinc finger domain is responsible for E3 ligase activity.</text>
</comment>
<organism evidence="13 14">
    <name type="scientific">Oldenlandia corymbosa var. corymbosa</name>
    <dbReference type="NCBI Taxonomy" id="529605"/>
    <lineage>
        <taxon>Eukaryota</taxon>
        <taxon>Viridiplantae</taxon>
        <taxon>Streptophyta</taxon>
        <taxon>Embryophyta</taxon>
        <taxon>Tracheophyta</taxon>
        <taxon>Spermatophyta</taxon>
        <taxon>Magnoliopsida</taxon>
        <taxon>eudicotyledons</taxon>
        <taxon>Gunneridae</taxon>
        <taxon>Pentapetalae</taxon>
        <taxon>asterids</taxon>
        <taxon>lamiids</taxon>
        <taxon>Gentianales</taxon>
        <taxon>Rubiaceae</taxon>
        <taxon>Rubioideae</taxon>
        <taxon>Spermacoceae</taxon>
        <taxon>Hedyotis-Oldenlandia complex</taxon>
        <taxon>Oldenlandia</taxon>
    </lineage>
</organism>
<evidence type="ECO:0000256" key="8">
    <source>
        <dbReference type="ARBA" id="ARBA00022833"/>
    </source>
</evidence>
<dbReference type="Gene3D" id="3.30.40.10">
    <property type="entry name" value="Zinc/RING finger domain, C3HC4 (zinc finger)"/>
    <property type="match status" value="1"/>
</dbReference>
<dbReference type="GO" id="GO:0005789">
    <property type="term" value="C:endoplasmic reticulum membrane"/>
    <property type="evidence" value="ECO:0007669"/>
    <property type="project" value="UniProtKB-SubCell"/>
</dbReference>
<keyword evidence="14" id="KW-1185">Reference proteome</keyword>
<keyword evidence="8 11" id="KW-0862">Zinc</keyword>
<evidence type="ECO:0000256" key="10">
    <source>
        <dbReference type="PROSITE-ProRule" id="PRU00175"/>
    </source>
</evidence>
<dbReference type="InterPro" id="IPR018957">
    <property type="entry name" value="Znf_C3HC4_RING-type"/>
</dbReference>
<evidence type="ECO:0000259" key="12">
    <source>
        <dbReference type="PROSITE" id="PS50089"/>
    </source>
</evidence>
<evidence type="ECO:0000256" key="11">
    <source>
        <dbReference type="RuleBase" id="RU369090"/>
    </source>
</evidence>
<dbReference type="AlphaFoldDB" id="A0AAV1C1G2"/>
<evidence type="ECO:0000313" key="14">
    <source>
        <dbReference type="Proteomes" id="UP001161247"/>
    </source>
</evidence>
<evidence type="ECO:0000256" key="7">
    <source>
        <dbReference type="ARBA" id="ARBA00022786"/>
    </source>
</evidence>